<keyword evidence="2" id="KW-1185">Reference proteome</keyword>
<dbReference type="EMBL" id="ML119656">
    <property type="protein sequence ID" value="RPA84996.1"/>
    <property type="molecule type" value="Genomic_DNA"/>
</dbReference>
<proteinExistence type="predicted"/>
<reference evidence="1 2" key="1">
    <citation type="journal article" date="2018" name="Nat. Ecol. Evol.">
        <title>Pezizomycetes genomes reveal the molecular basis of ectomycorrhizal truffle lifestyle.</title>
        <authorList>
            <person name="Murat C."/>
            <person name="Payen T."/>
            <person name="Noel B."/>
            <person name="Kuo A."/>
            <person name="Morin E."/>
            <person name="Chen J."/>
            <person name="Kohler A."/>
            <person name="Krizsan K."/>
            <person name="Balestrini R."/>
            <person name="Da Silva C."/>
            <person name="Montanini B."/>
            <person name="Hainaut M."/>
            <person name="Levati E."/>
            <person name="Barry K.W."/>
            <person name="Belfiori B."/>
            <person name="Cichocki N."/>
            <person name="Clum A."/>
            <person name="Dockter R.B."/>
            <person name="Fauchery L."/>
            <person name="Guy J."/>
            <person name="Iotti M."/>
            <person name="Le Tacon F."/>
            <person name="Lindquist E.A."/>
            <person name="Lipzen A."/>
            <person name="Malagnac F."/>
            <person name="Mello A."/>
            <person name="Molinier V."/>
            <person name="Miyauchi S."/>
            <person name="Poulain J."/>
            <person name="Riccioni C."/>
            <person name="Rubini A."/>
            <person name="Sitrit Y."/>
            <person name="Splivallo R."/>
            <person name="Traeger S."/>
            <person name="Wang M."/>
            <person name="Zifcakova L."/>
            <person name="Wipf D."/>
            <person name="Zambonelli A."/>
            <person name="Paolocci F."/>
            <person name="Nowrousian M."/>
            <person name="Ottonello S."/>
            <person name="Baldrian P."/>
            <person name="Spatafora J.W."/>
            <person name="Henrissat B."/>
            <person name="Nagy L.G."/>
            <person name="Aury J.M."/>
            <person name="Wincker P."/>
            <person name="Grigoriev I.V."/>
            <person name="Bonfante P."/>
            <person name="Martin F.M."/>
        </authorList>
    </citation>
    <scope>NUCLEOTIDE SEQUENCE [LARGE SCALE GENOMIC DNA]</scope>
    <source>
        <strain evidence="1 2">RN42</strain>
    </source>
</reference>
<name>A0A3N4IH91_ASCIM</name>
<gene>
    <name evidence="1" type="ORF">BJ508DRAFT_323183</name>
</gene>
<sequence>MASSSALYRILIDVTACICARLNTYRPQTPLIEPQRLLLCLQFEAEEAFDFEPPDFSDQCIAVFRANRDSAPTVNLLLDWLASEFPDGQFQYEWLESVRKIEELGGDGVSGHVLFLPRWGIEHWWDLCDAVAEGLRRNGRMIGKSPFEDFGAWYYWDMAGHVEAFRQMLDLFMPYVDEEVCAQYVADLRTEYEAAPYEDDWNG</sequence>
<organism evidence="1 2">
    <name type="scientific">Ascobolus immersus RN42</name>
    <dbReference type="NCBI Taxonomy" id="1160509"/>
    <lineage>
        <taxon>Eukaryota</taxon>
        <taxon>Fungi</taxon>
        <taxon>Dikarya</taxon>
        <taxon>Ascomycota</taxon>
        <taxon>Pezizomycotina</taxon>
        <taxon>Pezizomycetes</taxon>
        <taxon>Pezizales</taxon>
        <taxon>Ascobolaceae</taxon>
        <taxon>Ascobolus</taxon>
    </lineage>
</organism>
<evidence type="ECO:0000313" key="1">
    <source>
        <dbReference type="EMBL" id="RPA84996.1"/>
    </source>
</evidence>
<protein>
    <submittedName>
        <fullName evidence="1">Uncharacterized protein</fullName>
    </submittedName>
</protein>
<dbReference type="AlphaFoldDB" id="A0A3N4IH91"/>
<dbReference type="Proteomes" id="UP000275078">
    <property type="component" value="Unassembled WGS sequence"/>
</dbReference>
<accession>A0A3N4IH91</accession>
<evidence type="ECO:0000313" key="2">
    <source>
        <dbReference type="Proteomes" id="UP000275078"/>
    </source>
</evidence>